<name>A0A8H4JIX3_9HYPO</name>
<dbReference type="Proteomes" id="UP000536711">
    <property type="component" value="Unassembled WGS sequence"/>
</dbReference>
<accession>A0A8H4JIX3</accession>
<comment type="caution">
    <text evidence="1">The sequence shown here is derived from an EMBL/GenBank/DDBJ whole genome shotgun (WGS) entry which is preliminary data.</text>
</comment>
<sequence length="266" mass="28753">MKRGYDPFRCPIEHLTGFVCHRNTPEILDPFAALNHLVINAVNGHNSANASGNVKILQFGASTGTTTHQAWNAYETMAILILDSRTVARGHSLASERRKASLREIRKAASNVTRPKSYTSSSASGVGVEYEERSVISDQGVFILLIQTGGDRAMDSEGTMRRFSITKSGDPEEILIVADKGNSVGAGAQAMPCSDQCRFVLALQQRRGAAAIKIATVGQRRSEEQAADRLVDGTLGVELGTAVSLTKRNRDRVAGRRVAADMRNAR</sequence>
<evidence type="ECO:0000313" key="1">
    <source>
        <dbReference type="EMBL" id="KAF4425163.1"/>
    </source>
</evidence>
<keyword evidence="2" id="KW-1185">Reference proteome</keyword>
<dbReference type="AlphaFoldDB" id="A0A8H4JIX3"/>
<proteinExistence type="predicted"/>
<evidence type="ECO:0000313" key="2">
    <source>
        <dbReference type="Proteomes" id="UP000536711"/>
    </source>
</evidence>
<protein>
    <submittedName>
        <fullName evidence="1">Uncharacterized protein</fullName>
    </submittedName>
</protein>
<gene>
    <name evidence="1" type="ORF">FACUT_10051</name>
</gene>
<reference evidence="1 2" key="1">
    <citation type="submission" date="2020-01" db="EMBL/GenBank/DDBJ databases">
        <title>Identification and distribution of gene clusters putatively required for synthesis of sphingolipid metabolism inhibitors in phylogenetically diverse species of the filamentous fungus Fusarium.</title>
        <authorList>
            <person name="Kim H.-S."/>
            <person name="Busman M."/>
            <person name="Brown D.W."/>
            <person name="Divon H."/>
            <person name="Uhlig S."/>
            <person name="Proctor R.H."/>
        </authorList>
    </citation>
    <scope>NUCLEOTIDE SEQUENCE [LARGE SCALE GENOMIC DNA]</scope>
    <source>
        <strain evidence="1 2">NRRL 13308</strain>
    </source>
</reference>
<dbReference type="EMBL" id="JAADJF010000303">
    <property type="protein sequence ID" value="KAF4425163.1"/>
    <property type="molecule type" value="Genomic_DNA"/>
</dbReference>
<organism evidence="1 2">
    <name type="scientific">Fusarium acutatum</name>
    <dbReference type="NCBI Taxonomy" id="78861"/>
    <lineage>
        <taxon>Eukaryota</taxon>
        <taxon>Fungi</taxon>
        <taxon>Dikarya</taxon>
        <taxon>Ascomycota</taxon>
        <taxon>Pezizomycotina</taxon>
        <taxon>Sordariomycetes</taxon>
        <taxon>Hypocreomycetidae</taxon>
        <taxon>Hypocreales</taxon>
        <taxon>Nectriaceae</taxon>
        <taxon>Fusarium</taxon>
        <taxon>Fusarium fujikuroi species complex</taxon>
    </lineage>
</organism>